<proteinExistence type="predicted"/>
<dbReference type="AlphaFoldDB" id="A0A379AJ84"/>
<sequence>MFTKAHQTVKDNRPDIHQDKGDQDHQERDQYRHQSPSAEEGECFRQLDVAEAVIDLRRQDTDQNTDKTGY</sequence>
<keyword evidence="3" id="KW-1185">Reference proteome</keyword>
<feature type="compositionally biased region" description="Basic and acidic residues" evidence="1">
    <location>
        <begin position="8"/>
        <end position="32"/>
    </location>
</feature>
<evidence type="ECO:0000313" key="3">
    <source>
        <dbReference type="Proteomes" id="UP000254640"/>
    </source>
</evidence>
<evidence type="ECO:0000256" key="1">
    <source>
        <dbReference type="SAM" id="MobiDB-lite"/>
    </source>
</evidence>
<protein>
    <submittedName>
        <fullName evidence="2">Uncharacterized protein</fullName>
    </submittedName>
</protein>
<dbReference type="Proteomes" id="UP000254640">
    <property type="component" value="Unassembled WGS sequence"/>
</dbReference>
<reference evidence="2 3" key="1">
    <citation type="submission" date="2018-06" db="EMBL/GenBank/DDBJ databases">
        <authorList>
            <consortium name="Pathogen Informatics"/>
            <person name="Doyle S."/>
        </authorList>
    </citation>
    <scope>NUCLEOTIDE SEQUENCE [LARGE SCALE GENOMIC DNA]</scope>
    <source>
        <strain evidence="2 3">NCTC9381</strain>
    </source>
</reference>
<feature type="region of interest" description="Disordered" evidence="1">
    <location>
        <begin position="1"/>
        <end position="44"/>
    </location>
</feature>
<dbReference type="EMBL" id="UGSO01000001">
    <property type="protein sequence ID" value="SUB17891.1"/>
    <property type="molecule type" value="Genomic_DNA"/>
</dbReference>
<accession>A0A379AJ84</accession>
<evidence type="ECO:0000313" key="2">
    <source>
        <dbReference type="EMBL" id="SUB17891.1"/>
    </source>
</evidence>
<organism evidence="2 3">
    <name type="scientific">Enterobacter agglomerans</name>
    <name type="common">Erwinia herbicola</name>
    <name type="synonym">Pantoea agglomerans</name>
    <dbReference type="NCBI Taxonomy" id="549"/>
    <lineage>
        <taxon>Bacteria</taxon>
        <taxon>Pseudomonadati</taxon>
        <taxon>Pseudomonadota</taxon>
        <taxon>Gammaproteobacteria</taxon>
        <taxon>Enterobacterales</taxon>
        <taxon>Erwiniaceae</taxon>
        <taxon>Pantoea</taxon>
        <taxon>Pantoea agglomerans group</taxon>
    </lineage>
</organism>
<gene>
    <name evidence="2" type="ORF">NCTC9381_03825</name>
</gene>
<name>A0A379AJ84_ENTAG</name>